<dbReference type="GeneID" id="31363939"/>
<dbReference type="InterPro" id="IPR051154">
    <property type="entry name" value="Prespore-cell_inducing_factor"/>
</dbReference>
<dbReference type="EMBL" id="ADBJ01000037">
    <property type="protein sequence ID" value="EFA78991.1"/>
    <property type="molecule type" value="Genomic_DNA"/>
</dbReference>
<evidence type="ECO:0000256" key="4">
    <source>
        <dbReference type="SAM" id="Phobius"/>
    </source>
</evidence>
<dbReference type="InterPro" id="IPR037524">
    <property type="entry name" value="PA14/GLEYA"/>
</dbReference>
<dbReference type="Pfam" id="PF07691">
    <property type="entry name" value="PA14"/>
    <property type="match status" value="1"/>
</dbReference>
<dbReference type="OMA" id="FCLELHA"/>
<evidence type="ECO:0000256" key="2">
    <source>
        <dbReference type="ARBA" id="ARBA00022729"/>
    </source>
</evidence>
<evidence type="ECO:0000313" key="8">
    <source>
        <dbReference type="Proteomes" id="UP000001396"/>
    </source>
</evidence>
<keyword evidence="4" id="KW-0472">Membrane</keyword>
<evidence type="ECO:0000256" key="3">
    <source>
        <dbReference type="ARBA" id="ARBA00023180"/>
    </source>
</evidence>
<proteinExistence type="inferred from homology"/>
<dbReference type="PANTHER" id="PTHR31137">
    <property type="entry name" value="PROTEIN PSIB-RELATED-RELATED"/>
    <property type="match status" value="1"/>
</dbReference>
<evidence type="ECO:0000313" key="7">
    <source>
        <dbReference type="EMBL" id="EFA78991.1"/>
    </source>
</evidence>
<evidence type="ECO:0000256" key="1">
    <source>
        <dbReference type="ARBA" id="ARBA00008709"/>
    </source>
</evidence>
<keyword evidence="2 5" id="KW-0732">Signal</keyword>
<dbReference type="PROSITE" id="PS51820">
    <property type="entry name" value="PA14"/>
    <property type="match status" value="1"/>
</dbReference>
<dbReference type="InterPro" id="IPR011658">
    <property type="entry name" value="PA14_dom"/>
</dbReference>
<accession>D3BI91</accession>
<gene>
    <name evidence="7" type="primary">psiJ</name>
    <name evidence="7" type="ORF">PPL_08459</name>
</gene>
<organism evidence="7 8">
    <name type="scientific">Heterostelium pallidum (strain ATCC 26659 / Pp 5 / PN500)</name>
    <name type="common">Cellular slime mold</name>
    <name type="synonym">Polysphondylium pallidum</name>
    <dbReference type="NCBI Taxonomy" id="670386"/>
    <lineage>
        <taxon>Eukaryota</taxon>
        <taxon>Amoebozoa</taxon>
        <taxon>Evosea</taxon>
        <taxon>Eumycetozoa</taxon>
        <taxon>Dictyostelia</taxon>
        <taxon>Acytosteliales</taxon>
        <taxon>Acytosteliaceae</taxon>
        <taxon>Heterostelium</taxon>
    </lineage>
</organism>
<evidence type="ECO:0000256" key="5">
    <source>
        <dbReference type="SAM" id="SignalP"/>
    </source>
</evidence>
<feature type="domain" description="PA14" evidence="6">
    <location>
        <begin position="96"/>
        <end position="242"/>
    </location>
</feature>
<feature type="transmembrane region" description="Helical" evidence="4">
    <location>
        <begin position="631"/>
        <end position="656"/>
    </location>
</feature>
<protein>
    <submittedName>
        <fullName evidence="7">PA14 domain-containing protein</fullName>
    </submittedName>
</protein>
<comment type="similarity">
    <text evidence="1">Belongs to the prespore-cell-inducing factor family.</text>
</comment>
<name>D3BI91_HETP5</name>
<keyword evidence="4" id="KW-0812">Transmembrane</keyword>
<dbReference type="SMART" id="SM00758">
    <property type="entry name" value="PA14"/>
    <property type="match status" value="1"/>
</dbReference>
<dbReference type="Pfam" id="PF00526">
    <property type="entry name" value="Dicty_CTDC"/>
    <property type="match status" value="6"/>
</dbReference>
<dbReference type="AlphaFoldDB" id="D3BI91"/>
<dbReference type="NCBIfam" id="TIGR02148">
    <property type="entry name" value="Fibro_Slime"/>
    <property type="match status" value="1"/>
</dbReference>
<dbReference type="Proteomes" id="UP000001396">
    <property type="component" value="Unassembled WGS sequence"/>
</dbReference>
<feature type="chain" id="PRO_5003041253" evidence="5">
    <location>
        <begin position="17"/>
        <end position="699"/>
    </location>
</feature>
<sequence length="699" mass="75561">MRYFILLIVCLYTVQMSVNIFDHTPQRNPDFEVDNPNIVVKNLVQSTLSAQRKPVFCCGNSPSKYSIIHNSTTFDSWFTSTPGINIPIQYNLTLQQNLTTPDIYYYRNDAFFPINKMGWDVEGADPGHVQYRDGAGNVQNFHFCMVLSARFTYKGGEVFNFVGDDDVWVFIEGNLALDLGGPHDAASGSIILDNLPYLTKGRDAHFDFFYCERHTVESHIQISTSLELKCGYTDYCGVCEGDGSSCCSNAMCDDLNACTTDRCPPPSTPLAPGLTKFDPKVMCIHTPKNCSGSDPCQTYTCNTQSGQCNSDPVNCIKGCFDGVCNSNLGGCTYTNLCPESTCKKFVQCKVSNNTCEYQTLNCDDKNPCTSDSCMEGVGCQNIMKICDDNDPCTTDSCSTSDGSCVFTKIPNCQSCTSTTSCVPKDKCTKSECDPNNPGKCIESPLCNDNNLCTDDLCNANGTCDFVKRCTATDPLCFTTSCNKTGTCDQVPIVNCDDENKCTIDSCSQGKCSHEMMVCDDHNPCTVDTCSASVGCVFTPVVCPNKTVCEIGVCFVNNGTCGFKQRECPTKNFCITGVCDLRAGDCIEYNKTCVPQGRSACNKGVCNFETQKCEDHEYDPLPFDCQPAAVKAGVAIGAAAIAGIVIGGAAALALAAFGGKAGYDAWKSSQAAKMAVSAENPLYVPNPNQGTNPLFQSPST</sequence>
<dbReference type="RefSeq" id="XP_020431115.1">
    <property type="nucleotide sequence ID" value="XM_020579276.1"/>
</dbReference>
<feature type="signal peptide" evidence="5">
    <location>
        <begin position="1"/>
        <end position="16"/>
    </location>
</feature>
<comment type="caution">
    <text evidence="7">The sequence shown here is derived from an EMBL/GenBank/DDBJ whole genome shotgun (WGS) entry which is preliminary data.</text>
</comment>
<dbReference type="InParanoid" id="D3BI91"/>
<keyword evidence="8" id="KW-1185">Reference proteome</keyword>
<evidence type="ECO:0000259" key="6">
    <source>
        <dbReference type="PROSITE" id="PS51820"/>
    </source>
</evidence>
<dbReference type="GO" id="GO:0005576">
    <property type="term" value="C:extracellular region"/>
    <property type="evidence" value="ECO:0007669"/>
    <property type="project" value="TreeGrafter"/>
</dbReference>
<dbReference type="InterPro" id="IPR001673">
    <property type="entry name" value="S_mold_repeat"/>
</dbReference>
<keyword evidence="4" id="KW-1133">Transmembrane helix</keyword>
<keyword evidence="3" id="KW-0325">Glycoprotein</keyword>
<dbReference type="FunCoup" id="D3BI91">
    <property type="interactions" value="4"/>
</dbReference>
<reference evidence="7 8" key="1">
    <citation type="journal article" date="2011" name="Genome Res.">
        <title>Phylogeny-wide analysis of social amoeba genomes highlights ancient origins for complex intercellular communication.</title>
        <authorList>
            <person name="Heidel A.J."/>
            <person name="Lawal H.M."/>
            <person name="Felder M."/>
            <person name="Schilde C."/>
            <person name="Helps N.R."/>
            <person name="Tunggal B."/>
            <person name="Rivero F."/>
            <person name="John U."/>
            <person name="Schleicher M."/>
            <person name="Eichinger L."/>
            <person name="Platzer M."/>
            <person name="Noegel A.A."/>
            <person name="Schaap P."/>
            <person name="Gloeckner G."/>
        </authorList>
    </citation>
    <scope>NUCLEOTIDE SEQUENCE [LARGE SCALE GENOMIC DNA]</scope>
    <source>
        <strain evidence="8">ATCC 26659 / Pp 5 / PN500</strain>
    </source>
</reference>
<dbReference type="InterPro" id="IPR011874">
    <property type="entry name" value="Fibro_Slime"/>
</dbReference>